<accession>A0A3A9JQ50</accession>
<evidence type="ECO:0000256" key="16">
    <source>
        <dbReference type="ARBA" id="ARBA00023204"/>
    </source>
</evidence>
<comment type="caution">
    <text evidence="23">The sequence shown here is derived from an EMBL/GenBank/DDBJ whole genome shotgun (WGS) entry which is preliminary data.</text>
</comment>
<keyword evidence="14" id="KW-0238">DNA-binding</keyword>
<dbReference type="NCBIfam" id="TIGR02779">
    <property type="entry name" value="NHEJ_ligase_lig"/>
    <property type="match status" value="1"/>
</dbReference>
<keyword evidence="18" id="KW-0511">Multifunctional enzyme</keyword>
<dbReference type="GO" id="GO:0004527">
    <property type="term" value="F:exonuclease activity"/>
    <property type="evidence" value="ECO:0007669"/>
    <property type="project" value="UniProtKB-KW"/>
</dbReference>
<evidence type="ECO:0000256" key="3">
    <source>
        <dbReference type="ARBA" id="ARBA00022598"/>
    </source>
</evidence>
<dbReference type="OrthoDB" id="9802472at2"/>
<evidence type="ECO:0000313" key="24">
    <source>
        <dbReference type="EMBL" id="RMI19563.1"/>
    </source>
</evidence>
<evidence type="ECO:0000313" key="23">
    <source>
        <dbReference type="EMBL" id="RKK06046.1"/>
    </source>
</evidence>
<dbReference type="EMBL" id="RFLX01000018">
    <property type="protein sequence ID" value="RMI19563.1"/>
    <property type="molecule type" value="Genomic_DNA"/>
</dbReference>
<dbReference type="GO" id="GO:0003887">
    <property type="term" value="F:DNA-directed DNA polymerase activity"/>
    <property type="evidence" value="ECO:0007669"/>
    <property type="project" value="UniProtKB-KW"/>
</dbReference>
<dbReference type="GO" id="GO:0003677">
    <property type="term" value="F:DNA binding"/>
    <property type="evidence" value="ECO:0007669"/>
    <property type="project" value="UniProtKB-KW"/>
</dbReference>
<dbReference type="InterPro" id="IPR012310">
    <property type="entry name" value="DNA_ligase_ATP-dep_cent"/>
</dbReference>
<gene>
    <name evidence="23" type="primary">ligD</name>
    <name evidence="23" type="ORF">D6Z83_01335</name>
    <name evidence="24" type="ORF">EBE87_19865</name>
</gene>
<keyword evidence="8" id="KW-0547">Nucleotide-binding</keyword>
<dbReference type="Proteomes" id="UP000274097">
    <property type="component" value="Unassembled WGS sequence"/>
</dbReference>
<evidence type="ECO:0000259" key="22">
    <source>
        <dbReference type="PROSITE" id="PS50160"/>
    </source>
</evidence>
<keyword evidence="25" id="KW-1185">Reference proteome</keyword>
<dbReference type="SUPFAM" id="SSF56091">
    <property type="entry name" value="DNA ligase/mRNA capping enzyme, catalytic domain"/>
    <property type="match status" value="1"/>
</dbReference>
<evidence type="ECO:0000256" key="10">
    <source>
        <dbReference type="ARBA" id="ARBA00022801"/>
    </source>
</evidence>
<keyword evidence="16" id="KW-0234">DNA repair</keyword>
<dbReference type="InterPro" id="IPR012309">
    <property type="entry name" value="DNA_ligase_ATP-dep_C"/>
</dbReference>
<comment type="catalytic activity">
    <reaction evidence="20">
        <text>ATP + (deoxyribonucleotide)n-3'-hydroxyl + 5'-phospho-(deoxyribonucleotide)m = (deoxyribonucleotide)n+m + AMP + diphosphate.</text>
        <dbReference type="EC" id="6.5.1.1"/>
    </reaction>
</comment>
<evidence type="ECO:0000256" key="2">
    <source>
        <dbReference type="ARBA" id="ARBA00012727"/>
    </source>
</evidence>
<evidence type="ECO:0000256" key="9">
    <source>
        <dbReference type="ARBA" id="ARBA00022763"/>
    </source>
</evidence>
<dbReference type="PROSITE" id="PS50160">
    <property type="entry name" value="DNA_LIGASE_A3"/>
    <property type="match status" value="1"/>
</dbReference>
<dbReference type="Pfam" id="PF04679">
    <property type="entry name" value="DNA_ligase_A_C"/>
    <property type="match status" value="1"/>
</dbReference>
<sequence>MRSEGALDRYNAKRDFTRTAEPRGKAARHKKGALSFVVQKHDATRLHFDFRLELDGTLKSWAVTRGPSLDPADKRLAVQVEDHPLDYGKFEGTIPAGEYGGGTVMLWDRGTWESLDDDPAKALAAGKLKFHLHGERMQGGWTLVKMRPRARETKPQWLLIKEKDEEARPGEGESLIEAATTSVKSGRSMEEIAGEAAAKPRAAKKAAKKPVPRRKPAEPEAPPKAGEFITPQLCSSAAQAPSGAEWVHEVKLDGYRLQAHVAGGKVRLLTRSGQDWTYRFAETAAVLGKLPDCVLDGELVANDAEGHPDFAALISAMDRKRTDELRFFAFDLLFANGQDWRPQALRDRKAALKALLADAPPEITYVEHFQATGEAILRSACQVGLEGVVSKRLDAPYRSGRGEDWVKTKCRGNDEFVIGGHGVGPKGNMTLLLGAWRDGGLVYLGRVGSGISAARTRELAKLLKPLARDTSPFCNKPDPSDRRRAQWVEPKLVAEVDYAGWTGEGRIRQASFKGLREDKPAEAVTPPGPLAGQSDPSIPKPERTTRAATSGNSVAGVRLSHPDKLLWPKEGVSKRQLAEYYAAVAPKLLDYAGGRLVALLRAPDGIEGPRFLQRHPGAGTSALLQRVPLEGEDEPFLAVDSPEALVALAQSAVLEIHPGGALARDAERPDRLVFDIDPDEGLDFAAVIEAAREVRRQLEALGLGAFVKTTGGKGLHVVAPLKPDAAWPEAKVFCEALCTVMAQGAPETYTTTLSKRARKGKVFLDYLRNDRTATAVAAWSPRARPGATVSMPLAWEELGPKLDPKAFTIKTAPARLDIPDPWAGYADAARPLPRPGGGKKRRSKDKT</sequence>
<evidence type="ECO:0000256" key="14">
    <source>
        <dbReference type="ARBA" id="ARBA00023125"/>
    </source>
</evidence>
<dbReference type="PANTHER" id="PTHR42705:SF2">
    <property type="entry name" value="BIFUNCTIONAL NON-HOMOLOGOUS END JOINING PROTEIN LIGD"/>
    <property type="match status" value="1"/>
</dbReference>
<evidence type="ECO:0000256" key="12">
    <source>
        <dbReference type="ARBA" id="ARBA00022840"/>
    </source>
</evidence>
<name>A0A3A9JQ50_9PROT</name>
<dbReference type="SUPFAM" id="SSF50249">
    <property type="entry name" value="Nucleic acid-binding proteins"/>
    <property type="match status" value="1"/>
</dbReference>
<feature type="region of interest" description="Disordered" evidence="21">
    <location>
        <begin position="193"/>
        <end position="225"/>
    </location>
</feature>
<protein>
    <recommendedName>
        <fullName evidence="2">DNA ligase (ATP)</fullName>
        <ecNumber evidence="2">6.5.1.1</ecNumber>
    </recommendedName>
    <alternativeName>
        <fullName evidence="19">NHEJ DNA polymerase</fullName>
    </alternativeName>
</protein>
<keyword evidence="5" id="KW-0548">Nucleotidyltransferase</keyword>
<dbReference type="InterPro" id="IPR014143">
    <property type="entry name" value="NHEJ_ligase_prk"/>
</dbReference>
<keyword evidence="17" id="KW-0464">Manganese</keyword>
<dbReference type="InterPro" id="IPR014144">
    <property type="entry name" value="LigD_PE_domain"/>
</dbReference>
<evidence type="ECO:0000256" key="7">
    <source>
        <dbReference type="ARBA" id="ARBA00022723"/>
    </source>
</evidence>
<dbReference type="EMBL" id="RAQU01000006">
    <property type="protein sequence ID" value="RKK06046.1"/>
    <property type="molecule type" value="Genomic_DNA"/>
</dbReference>
<evidence type="ECO:0000256" key="6">
    <source>
        <dbReference type="ARBA" id="ARBA00022722"/>
    </source>
</evidence>
<dbReference type="InParanoid" id="A0A3A9JQ50"/>
<keyword evidence="6" id="KW-0540">Nuclease</keyword>
<dbReference type="CDD" id="cd04862">
    <property type="entry name" value="PaeLigD_Pol_like"/>
    <property type="match status" value="1"/>
</dbReference>
<organism evidence="23 26">
    <name type="scientific">Teichococcus wenyumeiae</name>
    <dbReference type="NCBI Taxonomy" id="2478470"/>
    <lineage>
        <taxon>Bacteria</taxon>
        <taxon>Pseudomonadati</taxon>
        <taxon>Pseudomonadota</taxon>
        <taxon>Alphaproteobacteria</taxon>
        <taxon>Acetobacterales</taxon>
        <taxon>Roseomonadaceae</taxon>
        <taxon>Roseomonas</taxon>
    </lineage>
</organism>
<proteinExistence type="predicted"/>
<evidence type="ECO:0000256" key="4">
    <source>
        <dbReference type="ARBA" id="ARBA00022679"/>
    </source>
</evidence>
<keyword evidence="3 23" id="KW-0436">Ligase</keyword>
<dbReference type="GO" id="GO:0005524">
    <property type="term" value="F:ATP binding"/>
    <property type="evidence" value="ECO:0007669"/>
    <property type="project" value="UniProtKB-KW"/>
</dbReference>
<evidence type="ECO:0000256" key="8">
    <source>
        <dbReference type="ARBA" id="ARBA00022741"/>
    </source>
</evidence>
<evidence type="ECO:0000256" key="13">
    <source>
        <dbReference type="ARBA" id="ARBA00022932"/>
    </source>
</evidence>
<keyword evidence="15" id="KW-0233">DNA recombination</keyword>
<dbReference type="NCBIfam" id="TIGR02778">
    <property type="entry name" value="ligD_pol"/>
    <property type="match status" value="1"/>
</dbReference>
<dbReference type="EC" id="6.5.1.1" evidence="2"/>
<keyword evidence="11" id="KW-0269">Exonuclease</keyword>
<dbReference type="Pfam" id="PF13298">
    <property type="entry name" value="LigD_N"/>
    <property type="match status" value="1"/>
</dbReference>
<evidence type="ECO:0000256" key="20">
    <source>
        <dbReference type="ARBA" id="ARBA00034003"/>
    </source>
</evidence>
<dbReference type="Pfam" id="PF21686">
    <property type="entry name" value="LigD_Prim-Pol"/>
    <property type="match status" value="1"/>
</dbReference>
<dbReference type="GO" id="GO:0006281">
    <property type="term" value="P:DNA repair"/>
    <property type="evidence" value="ECO:0007669"/>
    <property type="project" value="UniProtKB-KW"/>
</dbReference>
<dbReference type="CDD" id="cd07906">
    <property type="entry name" value="Adenylation_DNA_ligase_LigD_LigC"/>
    <property type="match status" value="1"/>
</dbReference>
<keyword evidence="4" id="KW-0808">Transferase</keyword>
<dbReference type="Gene3D" id="3.30.1490.70">
    <property type="match status" value="1"/>
</dbReference>
<evidence type="ECO:0000256" key="5">
    <source>
        <dbReference type="ARBA" id="ARBA00022695"/>
    </source>
</evidence>
<evidence type="ECO:0000256" key="18">
    <source>
        <dbReference type="ARBA" id="ARBA00023268"/>
    </source>
</evidence>
<evidence type="ECO:0000256" key="1">
    <source>
        <dbReference type="ARBA" id="ARBA00001936"/>
    </source>
</evidence>
<dbReference type="RefSeq" id="WP_120636525.1">
    <property type="nucleotide sequence ID" value="NZ_RAQU01000006.1"/>
</dbReference>
<feature type="compositionally biased region" description="Basic residues" evidence="21">
    <location>
        <begin position="201"/>
        <end position="214"/>
    </location>
</feature>
<dbReference type="InterPro" id="IPR052171">
    <property type="entry name" value="NHEJ_LigD"/>
</dbReference>
<evidence type="ECO:0000313" key="26">
    <source>
        <dbReference type="Proteomes" id="UP000278036"/>
    </source>
</evidence>
<feature type="region of interest" description="Disordered" evidence="21">
    <location>
        <begin position="511"/>
        <end position="553"/>
    </location>
</feature>
<dbReference type="InterPro" id="IPR033651">
    <property type="entry name" value="PaeLigD_Pol-like"/>
</dbReference>
<dbReference type="InterPro" id="IPR014145">
    <property type="entry name" value="LigD_pol_dom"/>
</dbReference>
<evidence type="ECO:0000256" key="11">
    <source>
        <dbReference type="ARBA" id="ARBA00022839"/>
    </source>
</evidence>
<evidence type="ECO:0000256" key="15">
    <source>
        <dbReference type="ARBA" id="ARBA00023172"/>
    </source>
</evidence>
<keyword evidence="7" id="KW-0479">Metal-binding</keyword>
<feature type="domain" description="ATP-dependent DNA ligase family profile" evidence="22">
    <location>
        <begin position="318"/>
        <end position="448"/>
    </location>
</feature>
<evidence type="ECO:0000256" key="21">
    <source>
        <dbReference type="SAM" id="MobiDB-lite"/>
    </source>
</evidence>
<dbReference type="InterPro" id="IPR014146">
    <property type="entry name" value="LigD_ligase_dom"/>
</dbReference>
<dbReference type="PANTHER" id="PTHR42705">
    <property type="entry name" value="BIFUNCTIONAL NON-HOMOLOGOUS END JOINING PROTEIN LIGD"/>
    <property type="match status" value="1"/>
</dbReference>
<dbReference type="InterPro" id="IPR012340">
    <property type="entry name" value="NA-bd_OB-fold"/>
</dbReference>
<keyword evidence="13" id="KW-0239">DNA-directed DNA polymerase</keyword>
<dbReference type="Gene3D" id="3.30.470.30">
    <property type="entry name" value="DNA ligase/mRNA capping enzyme"/>
    <property type="match status" value="1"/>
</dbReference>
<dbReference type="Proteomes" id="UP000278036">
    <property type="component" value="Unassembled WGS sequence"/>
</dbReference>
<dbReference type="Gene3D" id="3.90.920.10">
    <property type="entry name" value="DNA primase, PRIM domain"/>
    <property type="match status" value="1"/>
</dbReference>
<dbReference type="CDD" id="cd07971">
    <property type="entry name" value="OBF_DNA_ligase_LigD"/>
    <property type="match status" value="1"/>
</dbReference>
<keyword evidence="10" id="KW-0378">Hydrolase</keyword>
<dbReference type="NCBIfam" id="NF004628">
    <property type="entry name" value="PRK05972.1"/>
    <property type="match status" value="1"/>
</dbReference>
<dbReference type="Gene3D" id="2.40.50.140">
    <property type="entry name" value="Nucleic acid-binding proteins"/>
    <property type="match status" value="1"/>
</dbReference>
<dbReference type="NCBIfam" id="TIGR02776">
    <property type="entry name" value="NHEJ_ligase_prk"/>
    <property type="match status" value="1"/>
</dbReference>
<keyword evidence="12" id="KW-0067">ATP-binding</keyword>
<comment type="cofactor">
    <cofactor evidence="1">
        <name>Mn(2+)</name>
        <dbReference type="ChEBI" id="CHEBI:29035"/>
    </cofactor>
</comment>
<evidence type="ECO:0000313" key="25">
    <source>
        <dbReference type="Proteomes" id="UP000274097"/>
    </source>
</evidence>
<dbReference type="GO" id="GO:0003910">
    <property type="term" value="F:DNA ligase (ATP) activity"/>
    <property type="evidence" value="ECO:0007669"/>
    <property type="project" value="UniProtKB-EC"/>
</dbReference>
<feature type="region of interest" description="Disordered" evidence="21">
    <location>
        <begin position="821"/>
        <end position="847"/>
    </location>
</feature>
<dbReference type="Pfam" id="PF01068">
    <property type="entry name" value="DNA_ligase_A_M"/>
    <property type="match status" value="1"/>
</dbReference>
<feature type="compositionally biased region" description="Basic residues" evidence="21">
    <location>
        <begin position="837"/>
        <end position="847"/>
    </location>
</feature>
<dbReference type="AlphaFoldDB" id="A0A3A9JQ50"/>
<dbReference type="NCBIfam" id="TIGR02777">
    <property type="entry name" value="LigD_PE_dom"/>
    <property type="match status" value="1"/>
</dbReference>
<evidence type="ECO:0000256" key="19">
    <source>
        <dbReference type="ARBA" id="ARBA00029943"/>
    </source>
</evidence>
<dbReference type="GO" id="GO:0006310">
    <property type="term" value="P:DNA recombination"/>
    <property type="evidence" value="ECO:0007669"/>
    <property type="project" value="UniProtKB-KW"/>
</dbReference>
<reference evidence="23 26" key="1">
    <citation type="submission" date="2018-09" db="EMBL/GenBank/DDBJ databases">
        <title>Roseomonas sp. nov., isolated from feces of Tibetan antelopes in the Qinghai-Tibet plateau, China.</title>
        <authorList>
            <person name="Tian Z."/>
        </authorList>
    </citation>
    <scope>NUCLEOTIDE SEQUENCE [LARGE SCALE GENOMIC DNA]</scope>
    <source>
        <strain evidence="24 25">Z23</strain>
        <strain evidence="23 26">Z24</strain>
    </source>
</reference>
<dbReference type="GO" id="GO:0046872">
    <property type="term" value="F:metal ion binding"/>
    <property type="evidence" value="ECO:0007669"/>
    <property type="project" value="UniProtKB-KW"/>
</dbReference>
<keyword evidence="9" id="KW-0227">DNA damage</keyword>
<evidence type="ECO:0000256" key="17">
    <source>
        <dbReference type="ARBA" id="ARBA00023211"/>
    </source>
</evidence>